<dbReference type="SUPFAM" id="SSF141571">
    <property type="entry name" value="Pentapeptide repeat-like"/>
    <property type="match status" value="1"/>
</dbReference>
<protein>
    <submittedName>
        <fullName evidence="1">Pentapeptide repeat-containing protein</fullName>
    </submittedName>
</protein>
<dbReference type="Pfam" id="PF00805">
    <property type="entry name" value="Pentapeptide"/>
    <property type="match status" value="1"/>
</dbReference>
<dbReference type="Proteomes" id="UP000593758">
    <property type="component" value="Chromosome"/>
</dbReference>
<dbReference type="InterPro" id="IPR051082">
    <property type="entry name" value="Pentapeptide-BTB/POZ_domain"/>
</dbReference>
<dbReference type="AlphaFoldDB" id="A0A7M1SXP0"/>
<dbReference type="Gene3D" id="2.160.20.80">
    <property type="entry name" value="E3 ubiquitin-protein ligase SopA"/>
    <property type="match status" value="1"/>
</dbReference>
<accession>A0A7M1SXP0</accession>
<keyword evidence="2" id="KW-1185">Reference proteome</keyword>
<proteinExistence type="predicted"/>
<dbReference type="PANTHER" id="PTHR14136">
    <property type="entry name" value="BTB_POZ DOMAIN-CONTAINING PROTEIN KCTD9"/>
    <property type="match status" value="1"/>
</dbReference>
<dbReference type="PANTHER" id="PTHR14136:SF17">
    <property type="entry name" value="BTB_POZ DOMAIN-CONTAINING PROTEIN KCTD9"/>
    <property type="match status" value="1"/>
</dbReference>
<reference evidence="1 2" key="1">
    <citation type="submission" date="2020-10" db="EMBL/GenBank/DDBJ databases">
        <title>Haloactinobacterium sp. RN3S43, a bacterium isolated from saline soil.</title>
        <authorList>
            <person name="Sun J.-Q."/>
        </authorList>
    </citation>
    <scope>NUCLEOTIDE SEQUENCE [LARGE SCALE GENOMIC DNA]</scope>
    <source>
        <strain evidence="1 2">RN3S43</strain>
    </source>
</reference>
<dbReference type="EMBL" id="CP063169">
    <property type="protein sequence ID" value="QOR72281.1"/>
    <property type="molecule type" value="Genomic_DNA"/>
</dbReference>
<evidence type="ECO:0000313" key="1">
    <source>
        <dbReference type="EMBL" id="QOR72281.1"/>
    </source>
</evidence>
<gene>
    <name evidence="1" type="ORF">IM660_08660</name>
</gene>
<dbReference type="RefSeq" id="WP_193498921.1">
    <property type="nucleotide sequence ID" value="NZ_CP063169.1"/>
</dbReference>
<sequence>MGPAVELVADCSACVGLCCVGLGFRTSAEFAFDKEPGQACQHLAEDFRCGIHDRLRGRGMAGCTTFDCFGAGQVTTARFAEAAQDGRLDGPDWRTPAVAGEMFAAFAVLRRLHEALWHLDHAAAREVDDEIRQEVARVRDSVAAQAAGEADELLRIDVDVSWRNVAPVLAAVSEQVRTEIREDPADLRGTDHAGADLRRRDLWAANLRGAVLVGSDLRGADLRAADLAGADLRGARLDEADLRGALYCTQAQLEAARGSARTQLPEGVHTPGHWA</sequence>
<dbReference type="InterPro" id="IPR001646">
    <property type="entry name" value="5peptide_repeat"/>
</dbReference>
<organism evidence="1 2">
    <name type="scientific">Ruania alkalisoli</name>
    <dbReference type="NCBI Taxonomy" id="2779775"/>
    <lineage>
        <taxon>Bacteria</taxon>
        <taxon>Bacillati</taxon>
        <taxon>Actinomycetota</taxon>
        <taxon>Actinomycetes</taxon>
        <taxon>Micrococcales</taxon>
        <taxon>Ruaniaceae</taxon>
        <taxon>Ruania</taxon>
    </lineage>
</organism>
<evidence type="ECO:0000313" key="2">
    <source>
        <dbReference type="Proteomes" id="UP000593758"/>
    </source>
</evidence>
<dbReference type="KEGG" id="halt:IM660_08660"/>
<name>A0A7M1SXP0_9MICO</name>